<dbReference type="EMBL" id="JDSQ01000026">
    <property type="protein sequence ID" value="EWS77233.1"/>
    <property type="molecule type" value="Genomic_DNA"/>
</dbReference>
<organism evidence="1 2">
    <name type="scientific">Xylella taiwanensis</name>
    <dbReference type="NCBI Taxonomy" id="1444770"/>
    <lineage>
        <taxon>Bacteria</taxon>
        <taxon>Pseudomonadati</taxon>
        <taxon>Pseudomonadota</taxon>
        <taxon>Gammaproteobacteria</taxon>
        <taxon>Lysobacterales</taxon>
        <taxon>Lysobacteraceae</taxon>
        <taxon>Xylella</taxon>
    </lineage>
</organism>
<accession>Z9JGS8</accession>
<gene>
    <name evidence="1" type="ORF">AF72_11980</name>
</gene>
<proteinExistence type="predicted"/>
<comment type="caution">
    <text evidence="1">The sequence shown here is derived from an EMBL/GenBank/DDBJ whole genome shotgun (WGS) entry which is preliminary data.</text>
</comment>
<name>Z9JGS8_9GAMM</name>
<evidence type="ECO:0000313" key="2">
    <source>
        <dbReference type="Proteomes" id="UP000020406"/>
    </source>
</evidence>
<protein>
    <submittedName>
        <fullName evidence="1">Uncharacterized protein</fullName>
    </submittedName>
</protein>
<evidence type="ECO:0000313" key="1">
    <source>
        <dbReference type="EMBL" id="EWS77233.1"/>
    </source>
</evidence>
<dbReference type="STRING" id="1444770.AF72_11980"/>
<dbReference type="AlphaFoldDB" id="Z9JGS8"/>
<dbReference type="Proteomes" id="UP000020406">
    <property type="component" value="Unassembled WGS sequence"/>
</dbReference>
<sequence>MDGLTFFKPVDGYCDRQAPLEVCKQTLFGGLPRESDI</sequence>
<dbReference type="PATRIC" id="fig|1444770.3.peg.2825"/>
<reference evidence="1 2" key="1">
    <citation type="journal article" date="2014" name="Genome Announc.">
        <title>Draft Genome Sequence of Xylella fastidiosa Pear Leaf Scorch Strain in Taiwan.</title>
        <authorList>
            <person name="Su C.C."/>
            <person name="Deng W.L."/>
            <person name="Jan F.J."/>
            <person name="Chang C.J."/>
            <person name="Huang H."/>
            <person name="Chen J."/>
        </authorList>
    </citation>
    <scope>NUCLEOTIDE SEQUENCE [LARGE SCALE GENOMIC DNA]</scope>
    <source>
        <strain evidence="1 2">PLS229</strain>
    </source>
</reference>